<sequence>MNGRVSSSILRLCLILLCWVPLGTAGQAQTADPGITVILPSGQDVAQVEALVKSLQGINRPITIRVESGTAAAPMPAKGESSSAAAPAAVPEESPMAATREGVSAWLTALGNRFSDGLDRGFDGIGELGAITDKLAAAWAANANNISLLVLLLILAVVMAAAYFVPLRWGQRLVKPPAAAEPDLVGNFLWRAKILLVDIVALAAMVFAGFLVVKFLLPHPDLARALARSVIRFALIVGLYYAAGRFLLGPDKAGAPLLPVLKPQWHLRNILIYAFCVALIIETINLLDHVDADRTPAVGWLLVITTLTAAFALWWVWNARRDVAQAIKRANPEGWGRRLVAAVFPGMNILGVVLVWCTARMSAAATERGDWSTAASVLLLLIAVVPILGFGIPALLDAVMVRHLDDQPVTPLRAGTRAVVRVLASAGTWIGVFYAIIYIWSVYVTDIEPQTALTRMRVLAQAGLAFLVGCAIWVFFKSYFDSYAPKPAGVGHIAGGDEDVGNTAQGRLATVLPLIRDIVLGGIIALTALVILSAIGVDIGPLLAGFGVLGLAVSFGSQTLIKDIVSGVFFMTDDAFRVGEYIETGKQKGTVEKIHLRSVRLRHQNGQIHTIPFGQLDAITNYSRDWATVKFEIRLDRDADIELARKTIKKVGLAMQQDPELGPDLIAPLKMQGIQDITDSAVVVRLKFTSKPKNPSLLQRDALKRVYRALQEAGVSLASNAVTVRSPTHSAMAGAAASASIAQTAIDPRTAE</sequence>
<evidence type="ECO:0000313" key="1">
    <source>
        <dbReference type="EMBL" id="MBK1867186.1"/>
    </source>
</evidence>
<keyword evidence="2" id="KW-1185">Reference proteome</keyword>
<evidence type="ECO:0000313" key="2">
    <source>
        <dbReference type="Proteomes" id="UP000616151"/>
    </source>
</evidence>
<reference evidence="1" key="1">
    <citation type="submission" date="2021-01" db="EMBL/GenBank/DDBJ databases">
        <authorList>
            <person name="Sun Q."/>
        </authorList>
    </citation>
    <scope>NUCLEOTIDE SEQUENCE</scope>
    <source>
        <strain evidence="1">YIM B02566</strain>
    </source>
</reference>
<comment type="caution">
    <text evidence="1">The sequence shown here is derived from an EMBL/GenBank/DDBJ whole genome shotgun (WGS) entry which is preliminary data.</text>
</comment>
<dbReference type="Proteomes" id="UP000616151">
    <property type="component" value="Unassembled WGS sequence"/>
</dbReference>
<accession>A0ACC5R3X5</accession>
<organism evidence="1 2">
    <name type="scientific">Taklimakanibacter albus</name>
    <dbReference type="NCBI Taxonomy" id="2800327"/>
    <lineage>
        <taxon>Bacteria</taxon>
        <taxon>Pseudomonadati</taxon>
        <taxon>Pseudomonadota</taxon>
        <taxon>Alphaproteobacteria</taxon>
        <taxon>Hyphomicrobiales</taxon>
        <taxon>Aestuariivirgaceae</taxon>
        <taxon>Taklimakanibacter</taxon>
    </lineage>
</organism>
<proteinExistence type="predicted"/>
<dbReference type="EMBL" id="JAENHL010000007">
    <property type="protein sequence ID" value="MBK1867186.1"/>
    <property type="molecule type" value="Genomic_DNA"/>
</dbReference>
<name>A0ACC5R3X5_9HYPH</name>
<gene>
    <name evidence="1" type="ORF">JHL16_12590</name>
</gene>
<protein>
    <submittedName>
        <fullName evidence="1">Mechanosensitive ion channel family protein</fullName>
    </submittedName>
</protein>